<dbReference type="GO" id="GO:0015074">
    <property type="term" value="P:DNA integration"/>
    <property type="evidence" value="ECO:0007669"/>
    <property type="project" value="InterPro"/>
</dbReference>
<keyword evidence="4" id="KW-1185">Reference proteome</keyword>
<feature type="region of interest" description="Disordered" evidence="2">
    <location>
        <begin position="644"/>
        <end position="678"/>
    </location>
</feature>
<dbReference type="InterPro" id="IPR011010">
    <property type="entry name" value="DNA_brk_join_enz"/>
</dbReference>
<organism evidence="3 4">
    <name type="scientific">Ephemerocybe angulata</name>
    <dbReference type="NCBI Taxonomy" id="980116"/>
    <lineage>
        <taxon>Eukaryota</taxon>
        <taxon>Fungi</taxon>
        <taxon>Dikarya</taxon>
        <taxon>Basidiomycota</taxon>
        <taxon>Agaricomycotina</taxon>
        <taxon>Agaricomycetes</taxon>
        <taxon>Agaricomycetidae</taxon>
        <taxon>Agaricales</taxon>
        <taxon>Agaricineae</taxon>
        <taxon>Psathyrellaceae</taxon>
        <taxon>Ephemerocybe</taxon>
    </lineage>
</organism>
<dbReference type="InterPro" id="IPR013762">
    <property type="entry name" value="Integrase-like_cat_sf"/>
</dbReference>
<dbReference type="Proteomes" id="UP000521943">
    <property type="component" value="Unassembled WGS sequence"/>
</dbReference>
<dbReference type="GO" id="GO:0003677">
    <property type="term" value="F:DNA binding"/>
    <property type="evidence" value="ECO:0007669"/>
    <property type="project" value="InterPro"/>
</dbReference>
<evidence type="ECO:0000313" key="3">
    <source>
        <dbReference type="EMBL" id="KAF6750998.1"/>
    </source>
</evidence>
<feature type="region of interest" description="Disordered" evidence="2">
    <location>
        <begin position="1"/>
        <end position="21"/>
    </location>
</feature>
<dbReference type="AlphaFoldDB" id="A0A8H6HSC2"/>
<accession>A0A8H6HSC2</accession>
<feature type="compositionally biased region" description="Polar residues" evidence="2">
    <location>
        <begin position="669"/>
        <end position="678"/>
    </location>
</feature>
<protein>
    <submittedName>
        <fullName evidence="3">Uncharacterized protein</fullName>
    </submittedName>
</protein>
<evidence type="ECO:0000313" key="4">
    <source>
        <dbReference type="Proteomes" id="UP000521943"/>
    </source>
</evidence>
<evidence type="ECO:0000256" key="2">
    <source>
        <dbReference type="SAM" id="MobiDB-lite"/>
    </source>
</evidence>
<dbReference type="EMBL" id="JACGCI010000053">
    <property type="protein sequence ID" value="KAF6750998.1"/>
    <property type="molecule type" value="Genomic_DNA"/>
</dbReference>
<dbReference type="GO" id="GO:0006310">
    <property type="term" value="P:DNA recombination"/>
    <property type="evidence" value="ECO:0007669"/>
    <property type="project" value="UniProtKB-KW"/>
</dbReference>
<evidence type="ECO:0000256" key="1">
    <source>
        <dbReference type="ARBA" id="ARBA00023172"/>
    </source>
</evidence>
<comment type="caution">
    <text evidence="3">The sequence shown here is derived from an EMBL/GenBank/DDBJ whole genome shotgun (WGS) entry which is preliminary data.</text>
</comment>
<reference evidence="3 4" key="1">
    <citation type="submission" date="2020-07" db="EMBL/GenBank/DDBJ databases">
        <title>Comparative genomics of pyrophilous fungi reveals a link between fire events and developmental genes.</title>
        <authorList>
            <consortium name="DOE Joint Genome Institute"/>
            <person name="Steindorff A.S."/>
            <person name="Carver A."/>
            <person name="Calhoun S."/>
            <person name="Stillman K."/>
            <person name="Liu H."/>
            <person name="Lipzen A."/>
            <person name="Pangilinan J."/>
            <person name="Labutti K."/>
            <person name="Bruns T.D."/>
            <person name="Grigoriev I.V."/>
        </authorList>
    </citation>
    <scope>NUCLEOTIDE SEQUENCE [LARGE SCALE GENOMIC DNA]</scope>
    <source>
        <strain evidence="3 4">CBS 144469</strain>
    </source>
</reference>
<keyword evidence="1" id="KW-0233">DNA recombination</keyword>
<gene>
    <name evidence="3" type="ORF">DFP72DRAFT_851248</name>
</gene>
<proteinExistence type="predicted"/>
<name>A0A8H6HSC2_9AGAR</name>
<dbReference type="SUPFAM" id="SSF56349">
    <property type="entry name" value="DNA breaking-rejoining enzymes"/>
    <property type="match status" value="1"/>
</dbReference>
<dbReference type="Gene3D" id="1.10.443.10">
    <property type="entry name" value="Intergrase catalytic core"/>
    <property type="match status" value="1"/>
</dbReference>
<dbReference type="OrthoDB" id="2976553at2759"/>
<sequence>MARTKKDQTTPPPNVTNSTDLTAQASGTVGVLAAACEENVSKFGLSKATTKSYGGYTGGARLFLHDLIEERIKMKTKDHIPNDELARALDTVPNRWSYYVLQLYIGHKCCTGEKRCGKSTADSTYSAWVKEWSKSGYGGDYHCDPETGKVTGCPAKAYEVKQLIKSIKARAAKRGEATERHHAEAITVEDMQKTMRWSESTCPDSMLENPPLASPEALAVLDKHGLYRAFATTAFTMFTRNFETCNMRYGDLDFGGQGPAPQYRPYIGVELSERKGWQKAAGNDGVIDQTYEIYAQPDHREIDMFTHLPRWLGYLSLRLGRPLVPNDYIFPYIAPNGVVHPNTPVSYDTIQNLLQEFVSGAGLNKVLTTHCFRRGGAQYRFMYAPVEERWSLNAIQWWGGWAVGEGVDVLLKYLVNSLHSVENTYRSALDPDRRPLANSCSVLGSNKPCEPVSKEDILDLKACLAKKMETLSLAVSQNVTVAQRTFSFSQTLPGAAAMSPIINPTLPHTPYHPAASTVPTSCTPPDNVPCFTSMSELARPVYARQARTRPPPIPGVFIPNLPAGSGAWKEAVRQWEEGDVDLVPLRDWPPAWYTGDMRTTFGAKRGDRKTVAEEYERLKRDDNAFLCLYPESQKGFRALLTAIQTRSPTHAGRRRISKRGRPDERDSRASSSVPGEQL</sequence>